<organism evidence="4 5">
    <name type="scientific">Cyphellophora attinorum</name>
    <dbReference type="NCBI Taxonomy" id="1664694"/>
    <lineage>
        <taxon>Eukaryota</taxon>
        <taxon>Fungi</taxon>
        <taxon>Dikarya</taxon>
        <taxon>Ascomycota</taxon>
        <taxon>Pezizomycotina</taxon>
        <taxon>Eurotiomycetes</taxon>
        <taxon>Chaetothyriomycetidae</taxon>
        <taxon>Chaetothyriales</taxon>
        <taxon>Cyphellophoraceae</taxon>
        <taxon>Cyphellophora</taxon>
    </lineage>
</organism>
<accession>A0A0N1NXW1</accession>
<reference evidence="4 5" key="1">
    <citation type="submission" date="2015-06" db="EMBL/GenBank/DDBJ databases">
        <title>Draft genome of the ant-associated black yeast Phialophora attae CBS 131958.</title>
        <authorList>
            <person name="Moreno L.F."/>
            <person name="Stielow B.J."/>
            <person name="de Hoog S."/>
            <person name="Vicente V.A."/>
            <person name="Weiss V.A."/>
            <person name="de Vries M."/>
            <person name="Cruz L.M."/>
            <person name="Souza E.M."/>
        </authorList>
    </citation>
    <scope>NUCLEOTIDE SEQUENCE [LARGE SCALE GENOMIC DNA]</scope>
    <source>
        <strain evidence="4 5">CBS 131958</strain>
    </source>
</reference>
<proteinExistence type="predicted"/>
<dbReference type="Proteomes" id="UP000038010">
    <property type="component" value="Unassembled WGS sequence"/>
</dbReference>
<feature type="domain" description="GH16" evidence="3">
    <location>
        <begin position="108"/>
        <end position="421"/>
    </location>
</feature>
<feature type="transmembrane region" description="Helical" evidence="2">
    <location>
        <begin position="86"/>
        <end position="107"/>
    </location>
</feature>
<dbReference type="PROSITE" id="PS51762">
    <property type="entry name" value="GH16_2"/>
    <property type="match status" value="1"/>
</dbReference>
<dbReference type="RefSeq" id="XP_017994570.1">
    <property type="nucleotide sequence ID" value="XM_018145116.1"/>
</dbReference>
<dbReference type="GeneID" id="28736996"/>
<dbReference type="STRING" id="1664694.A0A0N1NXW1"/>
<dbReference type="InterPro" id="IPR050546">
    <property type="entry name" value="Glycosyl_Hydrlase_16"/>
</dbReference>
<dbReference type="AlphaFoldDB" id="A0A0N1NXW1"/>
<dbReference type="GO" id="GO:0005975">
    <property type="term" value="P:carbohydrate metabolic process"/>
    <property type="evidence" value="ECO:0007669"/>
    <property type="project" value="InterPro"/>
</dbReference>
<dbReference type="PANTHER" id="PTHR10963">
    <property type="entry name" value="GLYCOSYL HYDROLASE-RELATED"/>
    <property type="match status" value="1"/>
</dbReference>
<sequence>MNNGRSNGNDLSFWRDEDAEVPKALEPKLTTVSPPYSTATSRNDYSRSAAASFTDEKPSTYFHSRRKAKGDIEKPWLREKNHRQAWLTWFPIIGIILGIGCTGALVWDGLQQNKLPGYCQILDEDFSQGLRDSIWTKEAEVGGYGNGQFEETTVTDENVFIENGMLVIKPTVQDEDLIYKNNVINLIEDKVCTAEGMPWDSCVTSTNTTNGTIVNPVKSGRVNSKKGATIRYGKIEVEAQLPSGDWLWPAIWMLPVNNTYGPWPLSGEIDICESRGNNYTYIMGGDNIVSSALHWGPDFANDAWWRTNSRKNALHSTFSDKFHTFGLVWTPDFLYTYIDTQLLQVLYTKFKEPLWQRGNFPLAMPNGTAYTDPWSKTGNPSAPFDQPFYLILNVAVGGSNGWFTDGKNGKPWVNNSPNSRVTFWNDRDQWSKTWTEPEAVRPGRRVWVR</sequence>
<dbReference type="VEuPathDB" id="FungiDB:AB675_4942"/>
<dbReference type="InterPro" id="IPR013320">
    <property type="entry name" value="ConA-like_dom_sf"/>
</dbReference>
<evidence type="ECO:0000259" key="3">
    <source>
        <dbReference type="PROSITE" id="PS51762"/>
    </source>
</evidence>
<dbReference type="OrthoDB" id="4781at2759"/>
<evidence type="ECO:0000256" key="2">
    <source>
        <dbReference type="SAM" id="Phobius"/>
    </source>
</evidence>
<dbReference type="SUPFAM" id="SSF49899">
    <property type="entry name" value="Concanavalin A-like lectins/glucanases"/>
    <property type="match status" value="1"/>
</dbReference>
<dbReference type="Pfam" id="PF00722">
    <property type="entry name" value="Glyco_hydro_16"/>
    <property type="match status" value="1"/>
</dbReference>
<protein>
    <submittedName>
        <fullName evidence="4">Beta-1,3-glucan-binding protein</fullName>
    </submittedName>
</protein>
<dbReference type="EMBL" id="LFJN01000055">
    <property type="protein sequence ID" value="KPI34607.1"/>
    <property type="molecule type" value="Genomic_DNA"/>
</dbReference>
<feature type="region of interest" description="Disordered" evidence="1">
    <location>
        <begin position="24"/>
        <end position="51"/>
    </location>
</feature>
<dbReference type="Gene3D" id="2.60.120.200">
    <property type="match status" value="1"/>
</dbReference>
<evidence type="ECO:0000313" key="5">
    <source>
        <dbReference type="Proteomes" id="UP000038010"/>
    </source>
</evidence>
<evidence type="ECO:0000313" key="4">
    <source>
        <dbReference type="EMBL" id="KPI34607.1"/>
    </source>
</evidence>
<dbReference type="InterPro" id="IPR000757">
    <property type="entry name" value="Beta-glucanase-like"/>
</dbReference>
<evidence type="ECO:0000256" key="1">
    <source>
        <dbReference type="SAM" id="MobiDB-lite"/>
    </source>
</evidence>
<keyword evidence="5" id="KW-1185">Reference proteome</keyword>
<keyword evidence="2" id="KW-0812">Transmembrane</keyword>
<gene>
    <name evidence="4" type="ORF">AB675_4942</name>
</gene>
<feature type="compositionally biased region" description="Polar residues" evidence="1">
    <location>
        <begin position="30"/>
        <end position="43"/>
    </location>
</feature>
<keyword evidence="2" id="KW-1133">Transmembrane helix</keyword>
<comment type="caution">
    <text evidence="4">The sequence shown here is derived from an EMBL/GenBank/DDBJ whole genome shotgun (WGS) entry which is preliminary data.</text>
</comment>
<keyword evidence="2" id="KW-0472">Membrane</keyword>
<dbReference type="GO" id="GO:0004553">
    <property type="term" value="F:hydrolase activity, hydrolyzing O-glycosyl compounds"/>
    <property type="evidence" value="ECO:0007669"/>
    <property type="project" value="InterPro"/>
</dbReference>
<dbReference type="PANTHER" id="PTHR10963:SF62">
    <property type="entry name" value="GLUCAN 1,3-BETA-GLUCOSIDASE"/>
    <property type="match status" value="1"/>
</dbReference>
<name>A0A0N1NXW1_9EURO</name>